<sequence length="368" mass="37613">MVLVLVVASASAGMAAAASPPTGPSGESPAVAAQNATETGTATNETAGTDNETAKAEDADSNESSGGISPGAQLAGVLAVQRTEIDGEIATRSFEKQVASARSNESKAKVVSQQVNQTQERLESLQTQLEVLKAERREGNLSQGRYRSQAARLAAEIRSLQRLLDKSQEAADGLPPEARQATGLDEKRFDRLRNDTENLSRSEVSEVAREVAGENVGNGFARGPPTDRPGERGPPDRNESDSNSPGNSADAPGRDRGQGNSGAPGNAANETGRNDGQNEAGEPGNSGNAHGHSSERTDGNSAKTGPNRSNGNSASDPGNSGNGPGHADANSGRDVPSNRNANGSADTETASEDGETTGETATDGNSTS</sequence>
<evidence type="ECO:0000313" key="3">
    <source>
        <dbReference type="Proteomes" id="UP000294028"/>
    </source>
</evidence>
<evidence type="ECO:0000256" key="1">
    <source>
        <dbReference type="SAM" id="MobiDB-lite"/>
    </source>
</evidence>
<feature type="compositionally biased region" description="Low complexity" evidence="1">
    <location>
        <begin position="357"/>
        <end position="368"/>
    </location>
</feature>
<protein>
    <submittedName>
        <fullName evidence="2">Uncharacterized protein</fullName>
    </submittedName>
</protein>
<feature type="region of interest" description="Disordered" evidence="1">
    <location>
        <begin position="13"/>
        <end position="71"/>
    </location>
</feature>
<feature type="compositionally biased region" description="Low complexity" evidence="1">
    <location>
        <begin position="13"/>
        <end position="51"/>
    </location>
</feature>
<evidence type="ECO:0000313" key="2">
    <source>
        <dbReference type="EMBL" id="RYJ15388.1"/>
    </source>
</evidence>
<feature type="compositionally biased region" description="Polar residues" evidence="1">
    <location>
        <begin position="268"/>
        <end position="277"/>
    </location>
</feature>
<feature type="compositionally biased region" description="Polar residues" evidence="1">
    <location>
        <begin position="299"/>
        <end position="319"/>
    </location>
</feature>
<feature type="region of interest" description="Disordered" evidence="1">
    <location>
        <begin position="167"/>
        <end position="368"/>
    </location>
</feature>
<feature type="compositionally biased region" description="Basic and acidic residues" evidence="1">
    <location>
        <begin position="184"/>
        <end position="212"/>
    </location>
</feature>
<reference evidence="2 3" key="1">
    <citation type="submission" date="2018-12" db="EMBL/GenBank/DDBJ databases">
        <title>Genome analysis provides insights into bioremediation potentialities of Halogeometricum borinquense strain N11.</title>
        <authorList>
            <person name="Najjari A."/>
            <person name="Youssef N."/>
            <person name="Fhoula I."/>
            <person name="Ben Dhia O."/>
            <person name="Mahjoubi M."/>
            <person name="Ouzari H.I."/>
            <person name="Cherif A."/>
        </authorList>
    </citation>
    <scope>NUCLEOTIDE SEQUENCE [LARGE SCALE GENOMIC DNA]</scope>
    <source>
        <strain evidence="2 3">N11</strain>
    </source>
</reference>
<organism evidence="2 3">
    <name type="scientific">Halogeometricum borinquense</name>
    <dbReference type="NCBI Taxonomy" id="60847"/>
    <lineage>
        <taxon>Archaea</taxon>
        <taxon>Methanobacteriati</taxon>
        <taxon>Methanobacteriota</taxon>
        <taxon>Stenosarchaea group</taxon>
        <taxon>Halobacteria</taxon>
        <taxon>Halobacteriales</taxon>
        <taxon>Haloferacaceae</taxon>
        <taxon>Halogeometricum</taxon>
    </lineage>
</organism>
<name>A0A482TJI9_9EURY</name>
<gene>
    <name evidence="2" type="ORF">ELS19_09070</name>
</gene>
<dbReference type="EMBL" id="RZHH01000002">
    <property type="protein sequence ID" value="RYJ15388.1"/>
    <property type="molecule type" value="Genomic_DNA"/>
</dbReference>
<proteinExistence type="predicted"/>
<dbReference type="AlphaFoldDB" id="A0A482TJI9"/>
<comment type="caution">
    <text evidence="2">The sequence shown here is derived from an EMBL/GenBank/DDBJ whole genome shotgun (WGS) entry which is preliminary data.</text>
</comment>
<feature type="compositionally biased region" description="Basic and acidic residues" evidence="1">
    <location>
        <begin position="228"/>
        <end position="240"/>
    </location>
</feature>
<accession>A0A482TJI9</accession>
<dbReference type="Proteomes" id="UP000294028">
    <property type="component" value="Unassembled WGS sequence"/>
</dbReference>